<reference evidence="1" key="2">
    <citation type="submission" date="2025-08" db="UniProtKB">
        <authorList>
            <consortium name="Ensembl"/>
        </authorList>
    </citation>
    <scope>IDENTIFICATION</scope>
</reference>
<accession>A0AC11D0K2</accession>
<reference evidence="1" key="3">
    <citation type="submission" date="2025-09" db="UniProtKB">
        <authorList>
            <consortium name="Ensembl"/>
        </authorList>
    </citation>
    <scope>IDENTIFICATION</scope>
</reference>
<dbReference type="Ensembl" id="ENSOART00020079092.1">
    <property type="protein sequence ID" value="ENSOARP00020037291.1"/>
    <property type="gene ID" value="ENSOARG00020028602.1"/>
</dbReference>
<evidence type="ECO:0000313" key="1">
    <source>
        <dbReference type="Ensembl" id="ENSOARP00020037291.1"/>
    </source>
</evidence>
<protein>
    <submittedName>
        <fullName evidence="1">Uncharacterized protein</fullName>
    </submittedName>
</protein>
<reference evidence="1" key="1">
    <citation type="submission" date="2020-11" db="EMBL/GenBank/DDBJ databases">
        <authorList>
            <person name="Davenport K.M."/>
            <person name="Bickhart D.M."/>
            <person name="Smith T.P.L."/>
            <person name="Murdoch B.M."/>
            <person name="Rosen B.D."/>
        </authorList>
    </citation>
    <scope>NUCLEOTIDE SEQUENCE [LARGE SCALE GENOMIC DNA]</scope>
    <source>
        <strain evidence="1">OAR_USU_Benz2616</strain>
    </source>
</reference>
<sequence length="164" mass="18953">MPPHRLVLKKETRMLGAVQVMMGLINGALGRIWLLFYTRQFGEISTEYKPAALLSGYPSWMFLFFIISGVLTIETEKKRSPNLLKYAIRMNMNSFLLAALGLILIGFEVTLVLFKRGTVFWQEKTAVNLSVCLWMSSIMDLIIARKVVEWGNEAFYRHRYVLRP</sequence>
<proteinExistence type="predicted"/>
<organism evidence="1">
    <name type="scientific">Ovis aries</name>
    <name type="common">Sheep</name>
    <dbReference type="NCBI Taxonomy" id="9940"/>
    <lineage>
        <taxon>Eukaryota</taxon>
        <taxon>Metazoa</taxon>
        <taxon>Chordata</taxon>
        <taxon>Craniata</taxon>
        <taxon>Vertebrata</taxon>
        <taxon>Euteleostomi</taxon>
        <taxon>Mammalia</taxon>
        <taxon>Eutheria</taxon>
        <taxon>Laurasiatheria</taxon>
        <taxon>Artiodactyla</taxon>
        <taxon>Ruminantia</taxon>
        <taxon>Pecora</taxon>
        <taxon>Bovidae</taxon>
        <taxon>Caprinae</taxon>
        <taxon>Ovis</taxon>
    </lineage>
</organism>
<name>A0AC11D0K2_SHEEP</name>